<reference evidence="9 10" key="1">
    <citation type="submission" date="2020-04" db="EMBL/GenBank/DDBJ databases">
        <authorList>
            <person name="Alioto T."/>
            <person name="Alioto T."/>
            <person name="Gomez Garrido J."/>
        </authorList>
    </citation>
    <scope>NUCLEOTIDE SEQUENCE [LARGE SCALE GENOMIC DNA]</scope>
</reference>
<dbReference type="GO" id="GO:0006508">
    <property type="term" value="P:proteolysis"/>
    <property type="evidence" value="ECO:0007669"/>
    <property type="project" value="UniProtKB-KW"/>
</dbReference>
<evidence type="ECO:0000256" key="5">
    <source>
        <dbReference type="ARBA" id="ARBA00023049"/>
    </source>
</evidence>
<sequence>MTSPKVRWPSKTLIYKFDEGNTHTADERKYYLIAMEIIANATCIKFKERTTEVGYVNLINSNPKGCYSVAGYQGTKQDLNIGWCLKRTYSVVHEFMHALGFHHEQTRYDRDLYLDVQWNNIKESVQHNYLKYPRTYAFPKWSYDLESVLQYPIEDTPPSMILRSLEDESKDIGQRQRLRPSDILRMRAAYSCDSAGSETRSMGLTEEQLRVAQYIAY</sequence>
<organism evidence="9 10">
    <name type="scientific">Cloeon dipterum</name>
    <dbReference type="NCBI Taxonomy" id="197152"/>
    <lineage>
        <taxon>Eukaryota</taxon>
        <taxon>Metazoa</taxon>
        <taxon>Ecdysozoa</taxon>
        <taxon>Arthropoda</taxon>
        <taxon>Hexapoda</taxon>
        <taxon>Insecta</taxon>
        <taxon>Pterygota</taxon>
        <taxon>Palaeoptera</taxon>
        <taxon>Ephemeroptera</taxon>
        <taxon>Pisciforma</taxon>
        <taxon>Baetidae</taxon>
        <taxon>Cloeon</taxon>
    </lineage>
</organism>
<evidence type="ECO:0000313" key="9">
    <source>
        <dbReference type="EMBL" id="CAB3367983.1"/>
    </source>
</evidence>
<evidence type="ECO:0000256" key="3">
    <source>
        <dbReference type="ARBA" id="ARBA00022801"/>
    </source>
</evidence>
<dbReference type="PANTHER" id="PTHR10127:SF780">
    <property type="entry name" value="METALLOENDOPEPTIDASE"/>
    <property type="match status" value="1"/>
</dbReference>
<evidence type="ECO:0000256" key="1">
    <source>
        <dbReference type="ARBA" id="ARBA00022670"/>
    </source>
</evidence>
<accession>A0A8S1CK14</accession>
<feature type="active site" evidence="6">
    <location>
        <position position="94"/>
    </location>
</feature>
<dbReference type="InterPro" id="IPR024079">
    <property type="entry name" value="MetalloPept_cat_dom_sf"/>
</dbReference>
<feature type="binding site" evidence="6">
    <location>
        <position position="97"/>
    </location>
    <ligand>
        <name>Zn(2+)</name>
        <dbReference type="ChEBI" id="CHEBI:29105"/>
        <note>catalytic</note>
    </ligand>
</feature>
<gene>
    <name evidence="9" type="ORF">CLODIP_2_CD08450</name>
</gene>
<dbReference type="OrthoDB" id="291007at2759"/>
<evidence type="ECO:0000256" key="2">
    <source>
        <dbReference type="ARBA" id="ARBA00022723"/>
    </source>
</evidence>
<comment type="caution">
    <text evidence="6">Lacks conserved residue(s) required for the propagation of feature annotation.</text>
</comment>
<dbReference type="EC" id="3.4.24.-" evidence="7"/>
<dbReference type="PROSITE" id="PS51864">
    <property type="entry name" value="ASTACIN"/>
    <property type="match status" value="1"/>
</dbReference>
<dbReference type="SMART" id="SM00235">
    <property type="entry name" value="ZnMc"/>
    <property type="match status" value="1"/>
</dbReference>
<evidence type="ECO:0000259" key="8">
    <source>
        <dbReference type="PROSITE" id="PS51864"/>
    </source>
</evidence>
<proteinExistence type="predicted"/>
<dbReference type="Proteomes" id="UP000494165">
    <property type="component" value="Unassembled WGS sequence"/>
</dbReference>
<dbReference type="Gene3D" id="3.40.390.10">
    <property type="entry name" value="Collagenase (Catalytic Domain)"/>
    <property type="match status" value="1"/>
</dbReference>
<keyword evidence="3 6" id="KW-0378">Hydrolase</keyword>
<evidence type="ECO:0000256" key="4">
    <source>
        <dbReference type="ARBA" id="ARBA00022833"/>
    </source>
</evidence>
<dbReference type="Pfam" id="PF01400">
    <property type="entry name" value="Astacin"/>
    <property type="match status" value="1"/>
</dbReference>
<keyword evidence="4 6" id="KW-0862">Zinc</keyword>
<name>A0A8S1CK14_9INSE</name>
<keyword evidence="10" id="KW-1185">Reference proteome</keyword>
<dbReference type="SUPFAM" id="SSF55486">
    <property type="entry name" value="Metalloproteases ('zincins'), catalytic domain"/>
    <property type="match status" value="1"/>
</dbReference>
<feature type="binding site" evidence="6">
    <location>
        <position position="93"/>
    </location>
    <ligand>
        <name>Zn(2+)</name>
        <dbReference type="ChEBI" id="CHEBI:29105"/>
        <note>catalytic</note>
    </ligand>
</feature>
<dbReference type="InterPro" id="IPR001506">
    <property type="entry name" value="Peptidase_M12A"/>
</dbReference>
<dbReference type="AlphaFoldDB" id="A0A8S1CK14"/>
<evidence type="ECO:0000256" key="7">
    <source>
        <dbReference type="RuleBase" id="RU361183"/>
    </source>
</evidence>
<feature type="binding site" evidence="6">
    <location>
        <position position="103"/>
    </location>
    <ligand>
        <name>Zn(2+)</name>
        <dbReference type="ChEBI" id="CHEBI:29105"/>
        <note>catalytic</note>
    </ligand>
</feature>
<comment type="cofactor">
    <cofactor evidence="6 7">
        <name>Zn(2+)</name>
        <dbReference type="ChEBI" id="CHEBI:29105"/>
    </cofactor>
    <text evidence="6 7">Binds 1 zinc ion per subunit.</text>
</comment>
<dbReference type="GO" id="GO:0004222">
    <property type="term" value="F:metalloendopeptidase activity"/>
    <property type="evidence" value="ECO:0007669"/>
    <property type="project" value="UniProtKB-UniRule"/>
</dbReference>
<dbReference type="EMBL" id="CADEPI010000035">
    <property type="protein sequence ID" value="CAB3367983.1"/>
    <property type="molecule type" value="Genomic_DNA"/>
</dbReference>
<dbReference type="InterPro" id="IPR006026">
    <property type="entry name" value="Peptidase_Metallo"/>
</dbReference>
<protein>
    <recommendedName>
        <fullName evidence="7">Metalloendopeptidase</fullName>
        <ecNumber evidence="7">3.4.24.-</ecNumber>
    </recommendedName>
</protein>
<keyword evidence="2 6" id="KW-0479">Metal-binding</keyword>
<keyword evidence="1 6" id="KW-0645">Protease</keyword>
<dbReference type="PANTHER" id="PTHR10127">
    <property type="entry name" value="DISCOIDIN, CUB, EGF, LAMININ , AND ZINC METALLOPROTEASE DOMAIN CONTAINING"/>
    <property type="match status" value="1"/>
</dbReference>
<feature type="domain" description="Peptidase M12A" evidence="8">
    <location>
        <begin position="1"/>
        <end position="193"/>
    </location>
</feature>
<evidence type="ECO:0000256" key="6">
    <source>
        <dbReference type="PROSITE-ProRule" id="PRU01211"/>
    </source>
</evidence>
<evidence type="ECO:0000313" key="10">
    <source>
        <dbReference type="Proteomes" id="UP000494165"/>
    </source>
</evidence>
<dbReference type="PRINTS" id="PR00480">
    <property type="entry name" value="ASTACIN"/>
</dbReference>
<comment type="caution">
    <text evidence="9">The sequence shown here is derived from an EMBL/GenBank/DDBJ whole genome shotgun (WGS) entry which is preliminary data.</text>
</comment>
<keyword evidence="5 6" id="KW-0482">Metalloprotease</keyword>
<dbReference type="GO" id="GO:0008270">
    <property type="term" value="F:zinc ion binding"/>
    <property type="evidence" value="ECO:0007669"/>
    <property type="project" value="UniProtKB-UniRule"/>
</dbReference>